<feature type="domain" description="Attractin/MKLN-like beta-propeller" evidence="6">
    <location>
        <begin position="28"/>
        <end position="286"/>
    </location>
</feature>
<evidence type="ECO:0000259" key="6">
    <source>
        <dbReference type="Pfam" id="PF24981"/>
    </source>
</evidence>
<evidence type="ECO:0000256" key="1">
    <source>
        <dbReference type="ARBA" id="ARBA00022441"/>
    </source>
</evidence>
<gene>
    <name evidence="7" type="ORF">BC938DRAFT_484023</name>
</gene>
<evidence type="ECO:0000256" key="4">
    <source>
        <dbReference type="SAM" id="Phobius"/>
    </source>
</evidence>
<evidence type="ECO:0000256" key="2">
    <source>
        <dbReference type="ARBA" id="ARBA00022737"/>
    </source>
</evidence>
<feature type="compositionally biased region" description="Polar residues" evidence="3">
    <location>
        <begin position="515"/>
        <end position="546"/>
    </location>
</feature>
<comment type="caution">
    <text evidence="7">The sequence shown here is derived from an EMBL/GenBank/DDBJ whole genome shotgun (WGS) entry which is preliminary data.</text>
</comment>
<name>A0A433R046_9FUNG</name>
<keyword evidence="4" id="KW-1133">Transmembrane helix</keyword>
<dbReference type="Pfam" id="PF24981">
    <property type="entry name" value="Beta-prop_ATRN-LZTR1"/>
    <property type="match status" value="1"/>
</dbReference>
<evidence type="ECO:0000256" key="3">
    <source>
        <dbReference type="SAM" id="MobiDB-lite"/>
    </source>
</evidence>
<keyword evidence="1" id="KW-0880">Kelch repeat</keyword>
<dbReference type="Proteomes" id="UP000274822">
    <property type="component" value="Unassembled WGS sequence"/>
</dbReference>
<feature type="signal peptide" evidence="5">
    <location>
        <begin position="1"/>
        <end position="22"/>
    </location>
</feature>
<keyword evidence="4" id="KW-0472">Membrane</keyword>
<dbReference type="EMBL" id="RBNJ01000095">
    <property type="protein sequence ID" value="RUS35419.1"/>
    <property type="molecule type" value="Genomic_DNA"/>
</dbReference>
<evidence type="ECO:0000313" key="8">
    <source>
        <dbReference type="Proteomes" id="UP000274822"/>
    </source>
</evidence>
<keyword evidence="4" id="KW-0812">Transmembrane</keyword>
<protein>
    <recommendedName>
        <fullName evidence="6">Attractin/MKLN-like beta-propeller domain-containing protein</fullName>
    </recommendedName>
</protein>
<keyword evidence="5" id="KW-0732">Signal</keyword>
<evidence type="ECO:0000313" key="7">
    <source>
        <dbReference type="EMBL" id="RUS35419.1"/>
    </source>
</evidence>
<sequence>MIKPTTLALPAFLAAMAHLITAFSPPGSIAQSAVLINDMIYVYGGQGDNVSASSNFYTLDVSNSWTTTNPPWTDRTSDAGTVSVPKVFGNIMWPSSAGNSIYIWGGSGGYDATKKPAQSGFAQYNIATRSWSIPYTIANMPQERYFATAARTSSGKVYIWGGWADLYTGNTSRSNGVQTFPDTIVFDTNKLDWNVWNSNITPRFGHTATMLPFVTCCPLVINLSSNGQMVIIGGVLELQPNATYVTGELASMSEFPVFDTNSAVWSLHNAVGSFTPSPRQSHNAVLGRYSFPGCSQNPTTVASTNPSNIVLGLIHPALVISLRLRIRSSIVNVHEPESRADGISIIVCCGSGQRAASDVFVLNTQIWSWTQPAISDTVSSGRIGASAVMVNGQMILFFGRYISGNTSGSLLSDVVVLDTRTTPFRWTTTFEPASTDPLAVVGGVFGIVGILSALLVIVVAIFLVIRKPWRKAINVEIPVASVPTNHDPAPFVKPLPLNPPLNPNNPYLNRLQNPTNQYGYGSQPTPYQSENPYFQGRTQAPPSQFS</sequence>
<feature type="region of interest" description="Disordered" evidence="3">
    <location>
        <begin position="503"/>
        <end position="546"/>
    </location>
</feature>
<reference evidence="7 8" key="1">
    <citation type="journal article" date="2018" name="New Phytol.">
        <title>Phylogenomics of Endogonaceae and evolution of mycorrhizas within Mucoromycota.</title>
        <authorList>
            <person name="Chang Y."/>
            <person name="Desiro A."/>
            <person name="Na H."/>
            <person name="Sandor L."/>
            <person name="Lipzen A."/>
            <person name="Clum A."/>
            <person name="Barry K."/>
            <person name="Grigoriev I.V."/>
            <person name="Martin F.M."/>
            <person name="Stajich J.E."/>
            <person name="Smith M.E."/>
            <person name="Bonito G."/>
            <person name="Spatafora J.W."/>
        </authorList>
    </citation>
    <scope>NUCLEOTIDE SEQUENCE [LARGE SCALE GENOMIC DNA]</scope>
    <source>
        <strain evidence="7 8">AD002</strain>
    </source>
</reference>
<keyword evidence="8" id="KW-1185">Reference proteome</keyword>
<evidence type="ECO:0000256" key="5">
    <source>
        <dbReference type="SAM" id="SignalP"/>
    </source>
</evidence>
<keyword evidence="2" id="KW-0677">Repeat</keyword>
<feature type="compositionally biased region" description="Low complexity" evidence="3">
    <location>
        <begin position="504"/>
        <end position="514"/>
    </location>
</feature>
<feature type="transmembrane region" description="Helical" evidence="4">
    <location>
        <begin position="438"/>
        <end position="465"/>
    </location>
</feature>
<dbReference type="AlphaFoldDB" id="A0A433R046"/>
<organism evidence="7 8">
    <name type="scientific">Jimgerdemannia flammicorona</name>
    <dbReference type="NCBI Taxonomy" id="994334"/>
    <lineage>
        <taxon>Eukaryota</taxon>
        <taxon>Fungi</taxon>
        <taxon>Fungi incertae sedis</taxon>
        <taxon>Mucoromycota</taxon>
        <taxon>Mucoromycotina</taxon>
        <taxon>Endogonomycetes</taxon>
        <taxon>Endogonales</taxon>
        <taxon>Endogonaceae</taxon>
        <taxon>Jimgerdemannia</taxon>
    </lineage>
</organism>
<dbReference type="InterPro" id="IPR015915">
    <property type="entry name" value="Kelch-typ_b-propeller"/>
</dbReference>
<dbReference type="SUPFAM" id="SSF117281">
    <property type="entry name" value="Kelch motif"/>
    <property type="match status" value="2"/>
</dbReference>
<dbReference type="Gene3D" id="2.120.10.80">
    <property type="entry name" value="Kelch-type beta propeller"/>
    <property type="match status" value="2"/>
</dbReference>
<proteinExistence type="predicted"/>
<dbReference type="InterPro" id="IPR056737">
    <property type="entry name" value="Beta-prop_ATRN-MKLN-like"/>
</dbReference>
<feature type="chain" id="PRO_5019419175" description="Attractin/MKLN-like beta-propeller domain-containing protein" evidence="5">
    <location>
        <begin position="23"/>
        <end position="546"/>
    </location>
</feature>
<accession>A0A433R046</accession>
<dbReference type="PANTHER" id="PTHR23244">
    <property type="entry name" value="KELCH REPEAT DOMAIN"/>
    <property type="match status" value="1"/>
</dbReference>